<feature type="transmembrane region" description="Helical" evidence="5">
    <location>
        <begin position="256"/>
        <end position="279"/>
    </location>
</feature>
<dbReference type="GO" id="GO:0005886">
    <property type="term" value="C:plasma membrane"/>
    <property type="evidence" value="ECO:0007669"/>
    <property type="project" value="TreeGrafter"/>
</dbReference>
<feature type="transmembrane region" description="Helical" evidence="5">
    <location>
        <begin position="20"/>
        <end position="39"/>
    </location>
</feature>
<feature type="transmembrane region" description="Helical" evidence="5">
    <location>
        <begin position="131"/>
        <end position="153"/>
    </location>
</feature>
<dbReference type="OrthoDB" id="100006at2759"/>
<gene>
    <name evidence="6" type="ORF">EST38_g11773</name>
</gene>
<feature type="transmembrane region" description="Helical" evidence="5">
    <location>
        <begin position="225"/>
        <end position="244"/>
    </location>
</feature>
<evidence type="ECO:0000313" key="6">
    <source>
        <dbReference type="EMBL" id="RXW14079.1"/>
    </source>
</evidence>
<protein>
    <submittedName>
        <fullName evidence="6">Uncharacterized protein</fullName>
    </submittedName>
</protein>
<keyword evidence="3 5" id="KW-1133">Transmembrane helix</keyword>
<keyword evidence="4 5" id="KW-0472">Membrane</keyword>
<dbReference type="Proteomes" id="UP000290288">
    <property type="component" value="Unassembled WGS sequence"/>
</dbReference>
<dbReference type="GO" id="GO:0004930">
    <property type="term" value="F:G protein-coupled receptor activity"/>
    <property type="evidence" value="ECO:0007669"/>
    <property type="project" value="InterPro"/>
</dbReference>
<feature type="transmembrane region" description="Helical" evidence="5">
    <location>
        <begin position="183"/>
        <end position="204"/>
    </location>
</feature>
<reference evidence="6 7" key="1">
    <citation type="submission" date="2019-01" db="EMBL/GenBank/DDBJ databases">
        <title>Draft genome sequence of Psathyrella aberdarensis IHI B618.</title>
        <authorList>
            <person name="Buettner E."/>
            <person name="Kellner H."/>
        </authorList>
    </citation>
    <scope>NUCLEOTIDE SEQUENCE [LARGE SCALE GENOMIC DNA]</scope>
    <source>
        <strain evidence="6 7">IHI B618</strain>
    </source>
</reference>
<organism evidence="6 7">
    <name type="scientific">Candolleomyces aberdarensis</name>
    <dbReference type="NCBI Taxonomy" id="2316362"/>
    <lineage>
        <taxon>Eukaryota</taxon>
        <taxon>Fungi</taxon>
        <taxon>Dikarya</taxon>
        <taxon>Basidiomycota</taxon>
        <taxon>Agaricomycotina</taxon>
        <taxon>Agaricomycetes</taxon>
        <taxon>Agaricomycetidae</taxon>
        <taxon>Agaricales</taxon>
        <taxon>Agaricineae</taxon>
        <taxon>Psathyrellaceae</taxon>
        <taxon>Candolleomyces</taxon>
    </lineage>
</organism>
<evidence type="ECO:0000256" key="3">
    <source>
        <dbReference type="ARBA" id="ARBA00022989"/>
    </source>
</evidence>
<dbReference type="CDD" id="cd00637">
    <property type="entry name" value="7tm_classA_rhodopsin-like"/>
    <property type="match status" value="1"/>
</dbReference>
<comment type="caution">
    <text evidence="6">The sequence shown here is derived from an EMBL/GenBank/DDBJ whole genome shotgun (WGS) entry which is preliminary data.</text>
</comment>
<dbReference type="STRING" id="2316362.A0A4Q2D4S2"/>
<dbReference type="Gene3D" id="1.20.1070.10">
    <property type="entry name" value="Rhodopsin 7-helix transmembrane proteins"/>
    <property type="match status" value="1"/>
</dbReference>
<evidence type="ECO:0000256" key="4">
    <source>
        <dbReference type="ARBA" id="ARBA00023136"/>
    </source>
</evidence>
<evidence type="ECO:0000313" key="7">
    <source>
        <dbReference type="Proteomes" id="UP000290288"/>
    </source>
</evidence>
<keyword evidence="7" id="KW-1185">Reference proteome</keyword>
<dbReference type="PANTHER" id="PTHR23112">
    <property type="entry name" value="G PROTEIN-COUPLED RECEPTOR 157-RELATED"/>
    <property type="match status" value="1"/>
</dbReference>
<evidence type="ECO:0000256" key="1">
    <source>
        <dbReference type="ARBA" id="ARBA00004141"/>
    </source>
</evidence>
<dbReference type="GO" id="GO:0007189">
    <property type="term" value="P:adenylate cyclase-activating G protein-coupled receptor signaling pathway"/>
    <property type="evidence" value="ECO:0007669"/>
    <property type="project" value="TreeGrafter"/>
</dbReference>
<keyword evidence="2 5" id="KW-0812">Transmembrane</keyword>
<accession>A0A4Q2D4S2</accession>
<dbReference type="PANTHER" id="PTHR23112:SF37">
    <property type="entry name" value="G PROTEIN-COUPLED RECEPTOR GPR1"/>
    <property type="match status" value="1"/>
</dbReference>
<dbReference type="EMBL" id="SDEE01000769">
    <property type="protein sequence ID" value="RXW14079.1"/>
    <property type="molecule type" value="Genomic_DNA"/>
</dbReference>
<dbReference type="AlphaFoldDB" id="A0A4Q2D4S2"/>
<dbReference type="InterPro" id="IPR000276">
    <property type="entry name" value="GPCR_Rhodpsn"/>
</dbReference>
<dbReference type="Pfam" id="PF00001">
    <property type="entry name" value="7tm_1"/>
    <property type="match status" value="1"/>
</dbReference>
<proteinExistence type="predicted"/>
<comment type="subcellular location">
    <subcellularLocation>
        <location evidence="1">Membrane</location>
        <topology evidence="1">Multi-pass membrane protein</topology>
    </subcellularLocation>
</comment>
<evidence type="ECO:0000256" key="5">
    <source>
        <dbReference type="SAM" id="Phobius"/>
    </source>
</evidence>
<dbReference type="SUPFAM" id="SSF81321">
    <property type="entry name" value="Family A G protein-coupled receptor-like"/>
    <property type="match status" value="1"/>
</dbReference>
<name>A0A4Q2D4S2_9AGAR</name>
<evidence type="ECO:0000256" key="2">
    <source>
        <dbReference type="ARBA" id="ARBA00022692"/>
    </source>
</evidence>
<sequence length="299" mass="33445">MSSSTRLFCFGERLGIYLTVQSSCFSAAAVLILLFYAFIRSRRRRGSGNEDSHVSASILFWNLMLSDLLQAIGNMPSFQWMRDREVTEGALCTAQAVIKQIGINGVALSSLCIALHTFIELKLQKPVTPLVLKGAIAFIWVFVGLVVGIPNAVRRNEPTYYGDTGYWCWIKDGLSTQLLSEYVWVWASAFIMAILYGTMFRLIWQLRGGAGGVEVGARTQAYQQLFYPAVYIICVFPIALARWLKFGRRNYEPPYQVTLFASTLFALSGLFNVILYFFLRRKFTVGASAPSVPPGPLPP</sequence>